<feature type="region of interest" description="Disordered" evidence="1">
    <location>
        <begin position="42"/>
        <end position="62"/>
    </location>
</feature>
<organism evidence="2 3">
    <name type="scientific">Glossina brevipalpis</name>
    <dbReference type="NCBI Taxonomy" id="37001"/>
    <lineage>
        <taxon>Eukaryota</taxon>
        <taxon>Metazoa</taxon>
        <taxon>Ecdysozoa</taxon>
        <taxon>Arthropoda</taxon>
        <taxon>Hexapoda</taxon>
        <taxon>Insecta</taxon>
        <taxon>Pterygota</taxon>
        <taxon>Neoptera</taxon>
        <taxon>Endopterygota</taxon>
        <taxon>Diptera</taxon>
        <taxon>Brachycera</taxon>
        <taxon>Muscomorpha</taxon>
        <taxon>Hippoboscoidea</taxon>
        <taxon>Glossinidae</taxon>
        <taxon>Glossina</taxon>
    </lineage>
</organism>
<dbReference type="AlphaFoldDB" id="A0A1A9WMX5"/>
<name>A0A1A9WMX5_9MUSC</name>
<accession>A0A1A9WMX5</accession>
<sequence length="79" mass="9051">MIRTKLTSFIFPALIQDRKPYLLPTFLTNNFENKFKGNGLRVSSSKGGGNSFKETNEETKSSDDINLNLRNDIINYTIY</sequence>
<evidence type="ECO:0000313" key="3">
    <source>
        <dbReference type="Proteomes" id="UP000091820"/>
    </source>
</evidence>
<dbReference type="Proteomes" id="UP000091820">
    <property type="component" value="Unassembled WGS sequence"/>
</dbReference>
<dbReference type="EnsemblMetazoa" id="GBRI025524-RA">
    <property type="protein sequence ID" value="GBRI025524-PA"/>
    <property type="gene ID" value="GBRI025524"/>
</dbReference>
<dbReference type="VEuPathDB" id="VectorBase:GBRI025524"/>
<evidence type="ECO:0000313" key="2">
    <source>
        <dbReference type="EnsemblMetazoa" id="GBRI025524-PA"/>
    </source>
</evidence>
<proteinExistence type="predicted"/>
<protein>
    <submittedName>
        <fullName evidence="2">Uncharacterized protein</fullName>
    </submittedName>
</protein>
<reference evidence="3" key="1">
    <citation type="submission" date="2014-03" db="EMBL/GenBank/DDBJ databases">
        <authorList>
            <person name="Aksoy S."/>
            <person name="Warren W."/>
            <person name="Wilson R.K."/>
        </authorList>
    </citation>
    <scope>NUCLEOTIDE SEQUENCE [LARGE SCALE GENOMIC DNA]</scope>
    <source>
        <strain evidence="3">IAEA</strain>
    </source>
</reference>
<reference evidence="2" key="2">
    <citation type="submission" date="2020-05" db="UniProtKB">
        <authorList>
            <consortium name="EnsemblMetazoa"/>
        </authorList>
    </citation>
    <scope>IDENTIFICATION</scope>
    <source>
        <strain evidence="2">IAEA</strain>
    </source>
</reference>
<keyword evidence="3" id="KW-1185">Reference proteome</keyword>
<evidence type="ECO:0000256" key="1">
    <source>
        <dbReference type="SAM" id="MobiDB-lite"/>
    </source>
</evidence>